<protein>
    <submittedName>
        <fullName evidence="1">Uncharacterized protein</fullName>
    </submittedName>
</protein>
<keyword evidence="2" id="KW-1185">Reference proteome</keyword>
<sequence length="113" mass="12314">MCADSPDGCELCLTLCYICCQAYVSIADFWAFYFCVTKSNGYPRETSCNCCCCVKRVTPPGPPTENLDIGANVDQAIIVQPPSTPPPSYESIALDLNGENKVPEKMNSEAIVY</sequence>
<dbReference type="AlphaFoldDB" id="A0A9N9MSI9"/>
<reference evidence="1" key="1">
    <citation type="submission" date="2022-01" db="EMBL/GenBank/DDBJ databases">
        <authorList>
            <person name="King R."/>
        </authorList>
    </citation>
    <scope>NUCLEOTIDE SEQUENCE</scope>
</reference>
<dbReference type="Proteomes" id="UP001152799">
    <property type="component" value="Chromosome 5"/>
</dbReference>
<evidence type="ECO:0000313" key="1">
    <source>
        <dbReference type="EMBL" id="CAG9769079.1"/>
    </source>
</evidence>
<gene>
    <name evidence="1" type="ORF">CEUTPL_LOCUS9595</name>
</gene>
<proteinExistence type="predicted"/>
<accession>A0A9N9MSI9</accession>
<dbReference type="EMBL" id="OU892281">
    <property type="protein sequence ID" value="CAG9769079.1"/>
    <property type="molecule type" value="Genomic_DNA"/>
</dbReference>
<organism evidence="1 2">
    <name type="scientific">Ceutorhynchus assimilis</name>
    <name type="common">cabbage seed weevil</name>
    <dbReference type="NCBI Taxonomy" id="467358"/>
    <lineage>
        <taxon>Eukaryota</taxon>
        <taxon>Metazoa</taxon>
        <taxon>Ecdysozoa</taxon>
        <taxon>Arthropoda</taxon>
        <taxon>Hexapoda</taxon>
        <taxon>Insecta</taxon>
        <taxon>Pterygota</taxon>
        <taxon>Neoptera</taxon>
        <taxon>Endopterygota</taxon>
        <taxon>Coleoptera</taxon>
        <taxon>Polyphaga</taxon>
        <taxon>Cucujiformia</taxon>
        <taxon>Curculionidae</taxon>
        <taxon>Ceutorhynchinae</taxon>
        <taxon>Ceutorhynchus</taxon>
    </lineage>
</organism>
<name>A0A9N9MSI9_9CUCU</name>
<evidence type="ECO:0000313" key="2">
    <source>
        <dbReference type="Proteomes" id="UP001152799"/>
    </source>
</evidence>